<name>I4Z1Z0_9HYPH</name>
<sequence precursor="true">MRKAAAIVVTAIVVAAMATQTVAAQGDRASDFERALRALFDSIDRNGDGLIDGAETRRFADATFATLDADGNLRLTYTEFQQFDFGLGALAERHDRQKLYADARERIWQRWRHPRPREVTRAAFRQHLRGDLLRVSRGHSGVSYAEFQQAPFVQDLATAFR</sequence>
<dbReference type="HOGENOM" id="CLU_1641785_0_0_5"/>
<protein>
    <recommendedName>
        <fullName evidence="2">EF-hand domain-containing protein</fullName>
    </recommendedName>
</protein>
<dbReference type="STRING" id="864069.MicloDRAFT_00010370"/>
<accession>I4Z1Z0</accession>
<dbReference type="PATRIC" id="fig|864069.3.peg.1151"/>
<dbReference type="InterPro" id="IPR002048">
    <property type="entry name" value="EF_hand_dom"/>
</dbReference>
<evidence type="ECO:0000313" key="4">
    <source>
        <dbReference type="Proteomes" id="UP000003947"/>
    </source>
</evidence>
<dbReference type="PROSITE" id="PS50222">
    <property type="entry name" value="EF_HAND_2"/>
    <property type="match status" value="1"/>
</dbReference>
<dbReference type="EMBL" id="JH660639">
    <property type="protein sequence ID" value="EIM30232.1"/>
    <property type="molecule type" value="Genomic_DNA"/>
</dbReference>
<feature type="chain" id="PRO_5003698314" description="EF-hand domain-containing protein" evidence="1">
    <location>
        <begin position="24"/>
        <end position="161"/>
    </location>
</feature>
<proteinExistence type="predicted"/>
<organism evidence="3 4">
    <name type="scientific">Microvirga lotononidis</name>
    <dbReference type="NCBI Taxonomy" id="864069"/>
    <lineage>
        <taxon>Bacteria</taxon>
        <taxon>Pseudomonadati</taxon>
        <taxon>Pseudomonadota</taxon>
        <taxon>Alphaproteobacteria</taxon>
        <taxon>Hyphomicrobiales</taxon>
        <taxon>Methylobacteriaceae</taxon>
        <taxon>Microvirga</taxon>
    </lineage>
</organism>
<feature type="signal peptide" evidence="1">
    <location>
        <begin position="1"/>
        <end position="23"/>
    </location>
</feature>
<dbReference type="InterPro" id="IPR011992">
    <property type="entry name" value="EF-hand-dom_pair"/>
</dbReference>
<dbReference type="OrthoDB" id="7366896at2"/>
<dbReference type="AlphaFoldDB" id="I4Z1Z0"/>
<dbReference type="GO" id="GO:0005509">
    <property type="term" value="F:calcium ion binding"/>
    <property type="evidence" value="ECO:0007669"/>
    <property type="project" value="InterPro"/>
</dbReference>
<dbReference type="Gene3D" id="1.10.238.10">
    <property type="entry name" value="EF-hand"/>
    <property type="match status" value="1"/>
</dbReference>
<keyword evidence="1" id="KW-0732">Signal</keyword>
<dbReference type="Proteomes" id="UP000003947">
    <property type="component" value="Unassembled WGS sequence"/>
</dbReference>
<dbReference type="RefSeq" id="WP_009489689.1">
    <property type="nucleotide sequence ID" value="NZ_CP141050.1"/>
</dbReference>
<evidence type="ECO:0000313" key="3">
    <source>
        <dbReference type="EMBL" id="EIM30232.1"/>
    </source>
</evidence>
<dbReference type="SUPFAM" id="SSF47473">
    <property type="entry name" value="EF-hand"/>
    <property type="match status" value="1"/>
</dbReference>
<dbReference type="eggNOG" id="ENOG502ZHS7">
    <property type="taxonomic scope" value="Bacteria"/>
</dbReference>
<evidence type="ECO:0000259" key="2">
    <source>
        <dbReference type="PROSITE" id="PS50222"/>
    </source>
</evidence>
<keyword evidence="4" id="KW-1185">Reference proteome</keyword>
<dbReference type="Pfam" id="PF13202">
    <property type="entry name" value="EF-hand_5"/>
    <property type="match status" value="1"/>
</dbReference>
<gene>
    <name evidence="3" type="ORF">MicloDRAFT_00010370</name>
</gene>
<feature type="domain" description="EF-hand" evidence="2">
    <location>
        <begin position="31"/>
        <end position="66"/>
    </location>
</feature>
<evidence type="ECO:0000256" key="1">
    <source>
        <dbReference type="SAM" id="SignalP"/>
    </source>
</evidence>
<reference evidence="3 4" key="1">
    <citation type="submission" date="2012-02" db="EMBL/GenBank/DDBJ databases">
        <title>Improved High-Quality Draft sequence of Microvirga sp. WSM3557.</title>
        <authorList>
            <consortium name="US DOE Joint Genome Institute"/>
            <person name="Lucas S."/>
            <person name="Han J."/>
            <person name="Lapidus A."/>
            <person name="Cheng J.-F."/>
            <person name="Goodwin L."/>
            <person name="Pitluck S."/>
            <person name="Peters L."/>
            <person name="Zhang X."/>
            <person name="Detter J.C."/>
            <person name="Han C."/>
            <person name="Tapia R."/>
            <person name="Land M."/>
            <person name="Hauser L."/>
            <person name="Kyrpides N."/>
            <person name="Ivanova N."/>
            <person name="Pagani I."/>
            <person name="Brau L."/>
            <person name="Yates R."/>
            <person name="O'Hara G."/>
            <person name="Rui T."/>
            <person name="Howieson J."/>
            <person name="Reeve W."/>
            <person name="Woyke T."/>
        </authorList>
    </citation>
    <scope>NUCLEOTIDE SEQUENCE [LARGE SCALE GENOMIC DNA]</scope>
    <source>
        <strain evidence="3 4">WSM3557</strain>
    </source>
</reference>